<reference evidence="1" key="1">
    <citation type="submission" date="2018-07" db="EMBL/GenBank/DDBJ databases">
        <authorList>
            <consortium name="PulseNet: The National Subtyping Network for Foodborne Disease Surveillance"/>
            <person name="Tarr C.L."/>
            <person name="Trees E."/>
            <person name="Katz L.S."/>
            <person name="Carleton-Romer H.A."/>
            <person name="Stroika S."/>
            <person name="Kucerova Z."/>
            <person name="Roache K.F."/>
            <person name="Sabol A.L."/>
            <person name="Besser J."/>
            <person name="Gerner-Smidt P."/>
        </authorList>
    </citation>
    <scope>NUCLEOTIDE SEQUENCE</scope>
    <source>
        <strain evidence="1">PNUSAS031704</strain>
    </source>
</reference>
<evidence type="ECO:0000313" key="1">
    <source>
        <dbReference type="EMBL" id="EBL7518585.1"/>
    </source>
</evidence>
<dbReference type="EMBL" id="AAGACD010000008">
    <property type="protein sequence ID" value="EBL7518585.1"/>
    <property type="molecule type" value="Genomic_DNA"/>
</dbReference>
<sequence length="180" mass="19611">MPPADLQVVFTQVIPLKKQHTGRAFCQALTLIFLITTTFPVHAAWTYRCTISGGKAEIGRYPLAPGSGAPVEFVFLGENNQTLTVTDDQGGDSLRLTSYMNDIRSALKEAGRYNLSRTSILIWNSANPYGSRVIFTSLVAYNAYVTASLGYGGAVECCPGGVHRWALRRPESDSVLSTLF</sequence>
<gene>
    <name evidence="1" type="ORF">C1B90_21350</name>
</gene>
<protein>
    <submittedName>
        <fullName evidence="1">Uncharacterized protein</fullName>
    </submittedName>
</protein>
<accession>A0A5T4LNC4</accession>
<name>A0A5T4LNC4_SALER</name>
<dbReference type="AlphaFoldDB" id="A0A5T4LNC4"/>
<proteinExistence type="predicted"/>
<comment type="caution">
    <text evidence="1">The sequence shown here is derived from an EMBL/GenBank/DDBJ whole genome shotgun (WGS) entry which is preliminary data.</text>
</comment>
<organism evidence="1">
    <name type="scientific">Salmonella enterica</name>
    <name type="common">Salmonella choleraesuis</name>
    <dbReference type="NCBI Taxonomy" id="28901"/>
    <lineage>
        <taxon>Bacteria</taxon>
        <taxon>Pseudomonadati</taxon>
        <taxon>Pseudomonadota</taxon>
        <taxon>Gammaproteobacteria</taxon>
        <taxon>Enterobacterales</taxon>
        <taxon>Enterobacteriaceae</taxon>
        <taxon>Salmonella</taxon>
    </lineage>
</organism>